<comment type="caution">
    <text evidence="16">The sequence shown here is derived from an EMBL/GenBank/DDBJ whole genome shotgun (WGS) entry which is preliminary data.</text>
</comment>
<organism evidence="16 17">
    <name type="scientific">Calderihabitans maritimus</name>
    <dbReference type="NCBI Taxonomy" id="1246530"/>
    <lineage>
        <taxon>Bacteria</taxon>
        <taxon>Bacillati</taxon>
        <taxon>Bacillota</taxon>
        <taxon>Clostridia</taxon>
        <taxon>Neomoorellales</taxon>
        <taxon>Calderihabitantaceae</taxon>
        <taxon>Calderihabitans</taxon>
    </lineage>
</organism>
<dbReference type="PROSITE" id="PS01136">
    <property type="entry name" value="UPF0034"/>
    <property type="match status" value="1"/>
</dbReference>
<dbReference type="Gene3D" id="1.10.1200.80">
    <property type="entry name" value="Putative flavin oxidoreducatase, domain 2"/>
    <property type="match status" value="1"/>
</dbReference>
<comment type="catalytic activity">
    <reaction evidence="10">
        <text>a 5,6-dihydrouridine in tRNA + NADP(+) = a uridine in tRNA + NADPH + H(+)</text>
        <dbReference type="Rhea" id="RHEA:23624"/>
        <dbReference type="Rhea" id="RHEA-COMP:13339"/>
        <dbReference type="Rhea" id="RHEA-COMP:13887"/>
        <dbReference type="ChEBI" id="CHEBI:15378"/>
        <dbReference type="ChEBI" id="CHEBI:57783"/>
        <dbReference type="ChEBI" id="CHEBI:58349"/>
        <dbReference type="ChEBI" id="CHEBI:65315"/>
        <dbReference type="ChEBI" id="CHEBI:74443"/>
    </reaction>
</comment>
<evidence type="ECO:0000256" key="5">
    <source>
        <dbReference type="ARBA" id="ARBA00022643"/>
    </source>
</evidence>
<keyword evidence="8" id="KW-0694">RNA-binding</keyword>
<evidence type="ECO:0000256" key="7">
    <source>
        <dbReference type="ARBA" id="ARBA00022857"/>
    </source>
</evidence>
<evidence type="ECO:0000256" key="14">
    <source>
        <dbReference type="PIRSR" id="PIRSR006621-2"/>
    </source>
</evidence>
<dbReference type="NCBIfam" id="TIGR00737">
    <property type="entry name" value="nifR3_yhdG"/>
    <property type="match status" value="1"/>
</dbReference>
<evidence type="ECO:0000259" key="15">
    <source>
        <dbReference type="Pfam" id="PF01207"/>
    </source>
</evidence>
<dbReference type="GO" id="GO:0000049">
    <property type="term" value="F:tRNA binding"/>
    <property type="evidence" value="ECO:0007669"/>
    <property type="project" value="UniProtKB-KW"/>
</dbReference>
<evidence type="ECO:0000256" key="3">
    <source>
        <dbReference type="ARBA" id="ARBA00022555"/>
    </source>
</evidence>
<evidence type="ECO:0000256" key="2">
    <source>
        <dbReference type="ARBA" id="ARBA00002790"/>
    </source>
</evidence>
<feature type="active site" description="Proton donor" evidence="13">
    <location>
        <position position="100"/>
    </location>
</feature>
<dbReference type="GO" id="GO:0017150">
    <property type="term" value="F:tRNA dihydrouridine synthase activity"/>
    <property type="evidence" value="ECO:0007669"/>
    <property type="project" value="InterPro"/>
</dbReference>
<dbReference type="EC" id="1.3.1.-" evidence="12"/>
<keyword evidence="9 12" id="KW-0560">Oxidoreductase</keyword>
<feature type="binding site" evidence="14">
    <location>
        <position position="139"/>
    </location>
    <ligand>
        <name>FMN</name>
        <dbReference type="ChEBI" id="CHEBI:58210"/>
    </ligand>
</feature>
<reference evidence="17" key="1">
    <citation type="journal article" date="2017" name="Appl. Environ. Microbiol.">
        <title>Genomic analysis of Calderihabitans maritimus KKC1, a thermophilic hydrogenogenic carboxydotrophic bacterium isolated from marine sediment.</title>
        <authorList>
            <person name="Omae K."/>
            <person name="Yoneda Y."/>
            <person name="Fukuyama Y."/>
            <person name="Yoshida T."/>
            <person name="Sako Y."/>
        </authorList>
    </citation>
    <scope>NUCLEOTIDE SEQUENCE [LARGE SCALE GENOMIC DNA]</scope>
    <source>
        <strain evidence="17">KKC1</strain>
    </source>
</reference>
<dbReference type="InterPro" id="IPR001269">
    <property type="entry name" value="DUS_fam"/>
</dbReference>
<dbReference type="InterPro" id="IPR004652">
    <property type="entry name" value="DusB-like"/>
</dbReference>
<keyword evidence="4 12" id="KW-0285">Flavoprotein</keyword>
<evidence type="ECO:0000256" key="13">
    <source>
        <dbReference type="PIRSR" id="PIRSR006621-1"/>
    </source>
</evidence>
<feature type="domain" description="DUS-like FMN-binding" evidence="15">
    <location>
        <begin position="14"/>
        <end position="319"/>
    </location>
</feature>
<evidence type="ECO:0000256" key="4">
    <source>
        <dbReference type="ARBA" id="ARBA00022630"/>
    </source>
</evidence>
<dbReference type="InterPro" id="IPR018517">
    <property type="entry name" value="tRNA_hU_synthase_CS"/>
</dbReference>
<dbReference type="PIRSF" id="PIRSF006621">
    <property type="entry name" value="Dus"/>
    <property type="match status" value="1"/>
</dbReference>
<feature type="binding site" evidence="14">
    <location>
        <begin position="16"/>
        <end position="18"/>
    </location>
    <ligand>
        <name>FMN</name>
        <dbReference type="ChEBI" id="CHEBI:58210"/>
    </ligand>
</feature>
<dbReference type="Pfam" id="PF01207">
    <property type="entry name" value="Dus"/>
    <property type="match status" value="1"/>
</dbReference>
<dbReference type="PANTHER" id="PTHR45846:SF1">
    <property type="entry name" value="TRNA-DIHYDROURIDINE(47) SYNTHASE [NAD(P)(+)]-LIKE"/>
    <property type="match status" value="1"/>
</dbReference>
<feature type="binding site" evidence="14">
    <location>
        <position position="70"/>
    </location>
    <ligand>
        <name>FMN</name>
        <dbReference type="ChEBI" id="CHEBI:58210"/>
    </ligand>
</feature>
<proteinExistence type="inferred from homology"/>
<keyword evidence="6 12" id="KW-0819">tRNA processing</keyword>
<dbReference type="InterPro" id="IPR024036">
    <property type="entry name" value="tRNA-dHydroUridine_Synthase_C"/>
</dbReference>
<dbReference type="OrthoDB" id="9764501at2"/>
<evidence type="ECO:0000313" key="17">
    <source>
        <dbReference type="Proteomes" id="UP000197032"/>
    </source>
</evidence>
<dbReference type="Gene3D" id="3.20.20.70">
    <property type="entry name" value="Aldolase class I"/>
    <property type="match status" value="1"/>
</dbReference>
<evidence type="ECO:0000256" key="11">
    <source>
        <dbReference type="ARBA" id="ARBA00048802"/>
    </source>
</evidence>
<dbReference type="GO" id="GO:0050660">
    <property type="term" value="F:flavin adenine dinucleotide binding"/>
    <property type="evidence" value="ECO:0007669"/>
    <property type="project" value="InterPro"/>
</dbReference>
<evidence type="ECO:0000256" key="12">
    <source>
        <dbReference type="PIRNR" id="PIRNR006621"/>
    </source>
</evidence>
<comment type="cofactor">
    <cofactor evidence="1 12 14">
        <name>FMN</name>
        <dbReference type="ChEBI" id="CHEBI:58210"/>
    </cofactor>
</comment>
<dbReference type="InterPro" id="IPR013785">
    <property type="entry name" value="Aldolase_TIM"/>
</dbReference>
<keyword evidence="3" id="KW-0820">tRNA-binding</keyword>
<name>A0A1Z5HTN0_9FIRM</name>
<keyword evidence="17" id="KW-1185">Reference proteome</keyword>
<keyword evidence="14" id="KW-0547">Nucleotide-binding</keyword>
<feature type="binding site" evidence="14">
    <location>
        <begin position="224"/>
        <end position="225"/>
    </location>
    <ligand>
        <name>FMN</name>
        <dbReference type="ChEBI" id="CHEBI:58210"/>
    </ligand>
</feature>
<feature type="binding site" evidence="14">
    <location>
        <position position="169"/>
    </location>
    <ligand>
        <name>FMN</name>
        <dbReference type="ChEBI" id="CHEBI:58210"/>
    </ligand>
</feature>
<dbReference type="InterPro" id="IPR035587">
    <property type="entry name" value="DUS-like_FMN-bd"/>
</dbReference>
<evidence type="ECO:0000256" key="8">
    <source>
        <dbReference type="ARBA" id="ARBA00022884"/>
    </source>
</evidence>
<evidence type="ECO:0000256" key="6">
    <source>
        <dbReference type="ARBA" id="ARBA00022694"/>
    </source>
</evidence>
<sequence length="324" mass="35550">MKIGNVELENQVIAAPMAGISDKAFRILAKEAGCGLVLTEMISDKGLVYGNQKTWEMLDLSGERGPISVQIFGSEPETMAEAARIVVEKGASVVDINMGCPTPKIVKNGQGAALMKNVKLAGEIVRSVVKAVTVPVTVKMRKGWDEENVNAVEVAKRVQEAGAAAITIHGRTRSQFYAGEADWNIIREVKKAVDIPVIGNGDIWTPQDAERMLRETGCDGVMIGRAALGNPWIFRRTVIYLKTGELLPEPSAGERIEMALRHLNMVVELKGEKVGVQQMRKHIAGYIKGLRNAAQMRNKLNKLETVSEVQKVLYDYLKNLESQD</sequence>
<dbReference type="CDD" id="cd02801">
    <property type="entry name" value="DUS_like_FMN"/>
    <property type="match status" value="1"/>
</dbReference>
<keyword evidence="7" id="KW-0521">NADP</keyword>
<evidence type="ECO:0000256" key="10">
    <source>
        <dbReference type="ARBA" id="ARBA00048205"/>
    </source>
</evidence>
<gene>
    <name evidence="16" type="ORF">KKC1_20290</name>
</gene>
<dbReference type="PANTHER" id="PTHR45846">
    <property type="entry name" value="TRNA-DIHYDROURIDINE(47) SYNTHASE [NAD(P)(+)]-LIKE"/>
    <property type="match status" value="1"/>
</dbReference>
<keyword evidence="5 12" id="KW-0288">FMN</keyword>
<comment type="catalytic activity">
    <reaction evidence="11">
        <text>a 5,6-dihydrouridine in tRNA + NAD(+) = a uridine in tRNA + NADH + H(+)</text>
        <dbReference type="Rhea" id="RHEA:54452"/>
        <dbReference type="Rhea" id="RHEA-COMP:13339"/>
        <dbReference type="Rhea" id="RHEA-COMP:13887"/>
        <dbReference type="ChEBI" id="CHEBI:15378"/>
        <dbReference type="ChEBI" id="CHEBI:57540"/>
        <dbReference type="ChEBI" id="CHEBI:57945"/>
        <dbReference type="ChEBI" id="CHEBI:65315"/>
        <dbReference type="ChEBI" id="CHEBI:74443"/>
    </reaction>
</comment>
<protein>
    <recommendedName>
        <fullName evidence="12">tRNA-dihydrouridine synthase</fullName>
        <ecNumber evidence="12">1.3.1.-</ecNumber>
    </recommendedName>
</protein>
<dbReference type="EMBL" id="BDGJ01000105">
    <property type="protein sequence ID" value="GAW92882.1"/>
    <property type="molecule type" value="Genomic_DNA"/>
</dbReference>
<evidence type="ECO:0000256" key="1">
    <source>
        <dbReference type="ARBA" id="ARBA00001917"/>
    </source>
</evidence>
<comment type="similarity">
    <text evidence="12">Belongs to the dus family.</text>
</comment>
<dbReference type="Proteomes" id="UP000197032">
    <property type="component" value="Unassembled WGS sequence"/>
</dbReference>
<dbReference type="AlphaFoldDB" id="A0A1Z5HTN0"/>
<accession>A0A1Z5HTN0</accession>
<evidence type="ECO:0000256" key="9">
    <source>
        <dbReference type="ARBA" id="ARBA00023002"/>
    </source>
</evidence>
<evidence type="ECO:0000313" key="16">
    <source>
        <dbReference type="EMBL" id="GAW92882.1"/>
    </source>
</evidence>
<dbReference type="RefSeq" id="WP_088554142.1">
    <property type="nucleotide sequence ID" value="NZ_BDGJ01000105.1"/>
</dbReference>
<dbReference type="SUPFAM" id="SSF51395">
    <property type="entry name" value="FMN-linked oxidoreductases"/>
    <property type="match status" value="1"/>
</dbReference>
<comment type="function">
    <text evidence="2 12">Catalyzes the synthesis of 5,6-dihydrouridine (D), a modified base found in the D-loop of most tRNAs, via the reduction of the C5-C6 double bond in target uridines.</text>
</comment>